<accession>A0ABS3VP25</accession>
<protein>
    <submittedName>
        <fullName evidence="1">Uncharacterized protein</fullName>
    </submittedName>
</protein>
<proteinExistence type="predicted"/>
<dbReference type="EMBL" id="WVUH01000051">
    <property type="protein sequence ID" value="MBO4206119.1"/>
    <property type="molecule type" value="Genomic_DNA"/>
</dbReference>
<evidence type="ECO:0000313" key="2">
    <source>
        <dbReference type="Proteomes" id="UP000823521"/>
    </source>
</evidence>
<dbReference type="Proteomes" id="UP000823521">
    <property type="component" value="Unassembled WGS sequence"/>
</dbReference>
<dbReference type="RefSeq" id="WP_208812752.1">
    <property type="nucleotide sequence ID" value="NZ_WVUH01000051.1"/>
</dbReference>
<comment type="caution">
    <text evidence="1">The sequence shown here is derived from an EMBL/GenBank/DDBJ whole genome shotgun (WGS) entry which is preliminary data.</text>
</comment>
<organism evidence="1 2">
    <name type="scientific">Micromonospora echinofusca</name>
    <dbReference type="NCBI Taxonomy" id="47858"/>
    <lineage>
        <taxon>Bacteria</taxon>
        <taxon>Bacillati</taxon>
        <taxon>Actinomycetota</taxon>
        <taxon>Actinomycetes</taxon>
        <taxon>Micromonosporales</taxon>
        <taxon>Micromonosporaceae</taxon>
        <taxon>Micromonospora</taxon>
    </lineage>
</organism>
<evidence type="ECO:0000313" key="1">
    <source>
        <dbReference type="EMBL" id="MBO4206119.1"/>
    </source>
</evidence>
<gene>
    <name evidence="1" type="ORF">GSF22_08880</name>
</gene>
<sequence>MTSAEPLVTVGEVVTVAEADYCYGRGTLRLRITEEPVGHPALEWIELTGLEQWSYGGRWHDGRPRTALVRIAALRADPARQAERGAGRGA</sequence>
<keyword evidence="2" id="KW-1185">Reference proteome</keyword>
<reference evidence="1 2" key="1">
    <citation type="submission" date="2019-12" db="EMBL/GenBank/DDBJ databases">
        <title>Whole genome sequencing of endophytic Actinobacterium Micromonospora sp. MPMI6T.</title>
        <authorList>
            <person name="Evv R."/>
            <person name="Podile A.R."/>
        </authorList>
    </citation>
    <scope>NUCLEOTIDE SEQUENCE [LARGE SCALE GENOMIC DNA]</scope>
    <source>
        <strain evidence="1 2">MPMI6</strain>
    </source>
</reference>
<name>A0ABS3VP25_MICEH</name>